<gene>
    <name evidence="1" type="ORF">AVDCRST_MAG96-972</name>
</gene>
<dbReference type="AlphaFoldDB" id="A0A6J4RYI6"/>
<evidence type="ECO:0000313" key="1">
    <source>
        <dbReference type="EMBL" id="CAA9480248.1"/>
    </source>
</evidence>
<proteinExistence type="predicted"/>
<dbReference type="EMBL" id="CADCVN010000366">
    <property type="protein sequence ID" value="CAA9480248.1"/>
    <property type="molecule type" value="Genomic_DNA"/>
</dbReference>
<name>A0A6J4RYI6_9BACT</name>
<accession>A0A6J4RYI6</accession>
<protein>
    <submittedName>
        <fullName evidence="1">Uncharacterized protein</fullName>
    </submittedName>
</protein>
<organism evidence="1">
    <name type="scientific">uncultured Segetibacter sp</name>
    <dbReference type="NCBI Taxonomy" id="481133"/>
    <lineage>
        <taxon>Bacteria</taxon>
        <taxon>Pseudomonadati</taxon>
        <taxon>Bacteroidota</taxon>
        <taxon>Chitinophagia</taxon>
        <taxon>Chitinophagales</taxon>
        <taxon>Chitinophagaceae</taxon>
        <taxon>Segetibacter</taxon>
        <taxon>environmental samples</taxon>
    </lineage>
</organism>
<reference evidence="1" key="1">
    <citation type="submission" date="2020-02" db="EMBL/GenBank/DDBJ databases">
        <authorList>
            <person name="Meier V. D."/>
        </authorList>
    </citation>
    <scope>NUCLEOTIDE SEQUENCE</scope>
    <source>
        <strain evidence="1">AVDCRST_MAG96</strain>
    </source>
</reference>
<sequence>MSSQPLLAKIRAEESHLAVENLSINLPVFETLITDAATSTSSEP</sequence>